<dbReference type="EMBL" id="CP045851">
    <property type="protein sequence ID" value="QGG95061.1"/>
    <property type="molecule type" value="Genomic_DNA"/>
</dbReference>
<evidence type="ECO:0000313" key="3">
    <source>
        <dbReference type="Proteomes" id="UP000334019"/>
    </source>
</evidence>
<protein>
    <recommendedName>
        <fullName evidence="1">Putative Flp pilus-assembly TadG-like N-terminal domain-containing protein</fullName>
    </recommendedName>
</protein>
<evidence type="ECO:0000313" key="2">
    <source>
        <dbReference type="EMBL" id="QGG95061.1"/>
    </source>
</evidence>
<name>A0A5Q2RKF9_9ACTN</name>
<dbReference type="Pfam" id="PF13400">
    <property type="entry name" value="Tad"/>
    <property type="match status" value="1"/>
</dbReference>
<dbReference type="RefSeq" id="WP_153759169.1">
    <property type="nucleotide sequence ID" value="NZ_CP045851.1"/>
</dbReference>
<evidence type="ECO:0000259" key="1">
    <source>
        <dbReference type="Pfam" id="PF13400"/>
    </source>
</evidence>
<proteinExistence type="predicted"/>
<dbReference type="InterPro" id="IPR028087">
    <property type="entry name" value="Tad_N"/>
</dbReference>
<sequence>MTRRERLRRDDGVVLAVAAILLVALMGMAAFAVDLGGLYNARRQDQSAADVAALAGVRELPVQSSAADEVIRYAEDTLGVASGEIDWNSCGTDPGALSQRIPGSNCLSVDPSGAQLRVRIPDQTYETFFAHIVGVEDFTHSAFAIAALDNPGFGGVLPFGIPSLGGGGGYICPATPPGGLATDPCSGPDSGNFGYLNLAHYRTADCNQGGGSNRFGQNLAMGADHQIAPWDGADRREFALCPTITEAGPPNVMRTETGNIANRVAQGMITGPGNPAGAYPDGELGRLARLSPLLFDGSAAPAAARTTTMGSITVDDNPLWNFIPASLGGDVPASCQRTVFVDGAGNPRDDVSGVVPNFADPADRSTFIGLLQTALAGRSGPEVMIALLDRCFTHYLGQEWGADYGISQGEPSPCAPTGCTGPVFAVNSTTDEGPDLWDIQYTSRFGYVPEFQPGCDPNGSAECRIDRFRAIFIQQTCGGSGSGNCSAFDPGFGQTRSSAPGSITGVTMWAFPDSMLPGALGGPNAPNEVGVNRFVELIR</sequence>
<organism evidence="2 3">
    <name type="scientific">Actinomarinicola tropica</name>
    <dbReference type="NCBI Taxonomy" id="2789776"/>
    <lineage>
        <taxon>Bacteria</taxon>
        <taxon>Bacillati</taxon>
        <taxon>Actinomycetota</taxon>
        <taxon>Acidimicrobiia</taxon>
        <taxon>Acidimicrobiales</taxon>
        <taxon>Iamiaceae</taxon>
        <taxon>Actinomarinicola</taxon>
    </lineage>
</organism>
<dbReference type="Proteomes" id="UP000334019">
    <property type="component" value="Chromosome"/>
</dbReference>
<reference evidence="2 3" key="1">
    <citation type="submission" date="2019-11" db="EMBL/GenBank/DDBJ databases">
        <authorList>
            <person name="He Y."/>
        </authorList>
    </citation>
    <scope>NUCLEOTIDE SEQUENCE [LARGE SCALE GENOMIC DNA]</scope>
    <source>
        <strain evidence="2 3">SCSIO 58843</strain>
    </source>
</reference>
<dbReference type="KEGG" id="atq:GH723_08045"/>
<keyword evidence="3" id="KW-1185">Reference proteome</keyword>
<accession>A0A5Q2RKF9</accession>
<feature type="domain" description="Putative Flp pilus-assembly TadG-like N-terminal" evidence="1">
    <location>
        <begin position="12"/>
        <end position="58"/>
    </location>
</feature>
<gene>
    <name evidence="2" type="ORF">GH723_08045</name>
</gene>
<dbReference type="AlphaFoldDB" id="A0A5Q2RKF9"/>